<sequence length="68" mass="8016">MKFYTIQDRTNTFRLREYDDRKGCSLANDTAHALKFESRVLAAQWMAENMPDAVANNWLIVVEEYNEN</sequence>
<proteinExistence type="predicted"/>
<reference evidence="1" key="1">
    <citation type="journal article" date="2021" name="Proc. Natl. Acad. Sci. U.S.A.">
        <title>A Catalog of Tens of Thousands of Viruses from Human Metagenomes Reveals Hidden Associations with Chronic Diseases.</title>
        <authorList>
            <person name="Tisza M.J."/>
            <person name="Buck C.B."/>
        </authorList>
    </citation>
    <scope>NUCLEOTIDE SEQUENCE</scope>
    <source>
        <strain evidence="1">Ct6d71</strain>
    </source>
</reference>
<accession>A0A8S5R357</accession>
<evidence type="ECO:0000313" key="1">
    <source>
        <dbReference type="EMBL" id="DAE25364.1"/>
    </source>
</evidence>
<protein>
    <submittedName>
        <fullName evidence="1">Uncharacterized protein</fullName>
    </submittedName>
</protein>
<organism evidence="1">
    <name type="scientific">Siphoviridae sp. ct6d71</name>
    <dbReference type="NCBI Taxonomy" id="2826298"/>
    <lineage>
        <taxon>Viruses</taxon>
        <taxon>Duplodnaviria</taxon>
        <taxon>Heunggongvirae</taxon>
        <taxon>Uroviricota</taxon>
        <taxon>Caudoviricetes</taxon>
    </lineage>
</organism>
<name>A0A8S5R357_9CAUD</name>
<dbReference type="EMBL" id="BK015797">
    <property type="protein sequence ID" value="DAE25364.1"/>
    <property type="molecule type" value="Genomic_DNA"/>
</dbReference>